<dbReference type="STRING" id="314608.KT99_10503"/>
<dbReference type="RefSeq" id="WP_005501209.1">
    <property type="nucleotide sequence ID" value="NZ_ABIC01000031.1"/>
</dbReference>
<dbReference type="Gene3D" id="3.30.70.1430">
    <property type="entry name" value="Multidrug efflux transporter AcrB pore domain"/>
    <property type="match status" value="1"/>
</dbReference>
<proteinExistence type="predicted"/>
<protein>
    <submittedName>
        <fullName evidence="1">AcrB/AcrD/AcrF family protein</fullName>
    </submittedName>
</protein>
<name>A9EHT5_9GAMM</name>
<sequence>MLRDREKIDAVRHLLPKDVERVFIRQFSTADMPVLNLRISSDRELSGAFDLLDKQLKRPLERVEGV</sequence>
<evidence type="ECO:0000313" key="1">
    <source>
        <dbReference type="EMBL" id="EDP99833.1"/>
    </source>
</evidence>
<evidence type="ECO:0000313" key="2">
    <source>
        <dbReference type="Proteomes" id="UP000005839"/>
    </source>
</evidence>
<reference evidence="1 2" key="1">
    <citation type="submission" date="2007-10" db="EMBL/GenBank/DDBJ databases">
        <authorList>
            <person name="Yayanos A."/>
            <person name="Ferriera S."/>
            <person name="Johnson J."/>
            <person name="Kravitz S."/>
            <person name="Halpern A."/>
            <person name="Remington K."/>
            <person name="Beeson K."/>
            <person name="Tran B."/>
            <person name="Rogers Y.-H."/>
            <person name="Friedman R."/>
            <person name="Venter J.C."/>
        </authorList>
    </citation>
    <scope>NUCLEOTIDE SEQUENCE [LARGE SCALE GENOMIC DNA]</scope>
    <source>
        <strain evidence="1 2">KT99</strain>
    </source>
</reference>
<accession>A9EHT5</accession>
<dbReference type="Proteomes" id="UP000005839">
    <property type="component" value="Unassembled WGS sequence"/>
</dbReference>
<dbReference type="AlphaFoldDB" id="A9EHT5"/>
<keyword evidence="2" id="KW-1185">Reference proteome</keyword>
<dbReference type="Gene3D" id="3.30.70.1320">
    <property type="entry name" value="Multidrug efflux transporter AcrB pore domain like"/>
    <property type="match status" value="1"/>
</dbReference>
<gene>
    <name evidence="1" type="ORF">KT99_10503</name>
</gene>
<organism evidence="1 2">
    <name type="scientific">Shewanella benthica KT99</name>
    <dbReference type="NCBI Taxonomy" id="314608"/>
    <lineage>
        <taxon>Bacteria</taxon>
        <taxon>Pseudomonadati</taxon>
        <taxon>Pseudomonadota</taxon>
        <taxon>Gammaproteobacteria</taxon>
        <taxon>Alteromonadales</taxon>
        <taxon>Shewanellaceae</taxon>
        <taxon>Shewanella</taxon>
    </lineage>
</organism>
<dbReference type="EMBL" id="ABIC01000031">
    <property type="protein sequence ID" value="EDP99833.1"/>
    <property type="molecule type" value="Genomic_DNA"/>
</dbReference>
<comment type="caution">
    <text evidence="1">The sequence shown here is derived from an EMBL/GenBank/DDBJ whole genome shotgun (WGS) entry which is preliminary data.</text>
</comment>